<dbReference type="InterPro" id="IPR039910">
    <property type="entry name" value="D15-like"/>
</dbReference>
<accession>A0A2K9NGU7</accession>
<dbReference type="Proteomes" id="UP000234752">
    <property type="component" value="Chromosome eg_1"/>
</dbReference>
<dbReference type="InterPro" id="IPR010827">
    <property type="entry name" value="BamA/TamA_POTRA"/>
</dbReference>
<keyword evidence="3" id="KW-0472">Membrane</keyword>
<dbReference type="AlphaFoldDB" id="A0A2K9NGU7"/>
<feature type="domain" description="POTRA" evidence="6">
    <location>
        <begin position="199"/>
        <end position="272"/>
    </location>
</feature>
<dbReference type="Gene3D" id="3.10.20.310">
    <property type="entry name" value="membrane protein fhac"/>
    <property type="match status" value="1"/>
</dbReference>
<proteinExistence type="predicted"/>
<dbReference type="PANTHER" id="PTHR12815:SF42">
    <property type="entry name" value="BACTERIAL SURFACE ANTIGEN (D15) DOMAIN-CONTAINING PROTEIN"/>
    <property type="match status" value="1"/>
</dbReference>
<evidence type="ECO:0000256" key="1">
    <source>
        <dbReference type="ARBA" id="ARBA00004370"/>
    </source>
</evidence>
<evidence type="ECO:0000259" key="6">
    <source>
        <dbReference type="Pfam" id="PF07244"/>
    </source>
</evidence>
<dbReference type="Gene3D" id="2.40.160.50">
    <property type="entry name" value="membrane protein fhac: a member of the omp85/tpsb transporter family"/>
    <property type="match status" value="1"/>
</dbReference>
<evidence type="ECO:0000313" key="7">
    <source>
        <dbReference type="EMBL" id="AUN31485.1"/>
    </source>
</evidence>
<evidence type="ECO:0000256" key="4">
    <source>
        <dbReference type="SAM" id="SignalP"/>
    </source>
</evidence>
<sequence length="603" mass="65033">MTQGRWQKWMLMAAAALAAVPVHAQETKYEVVIEGVDDHPHLSKLLKEVSSLVALKEDPPPSPIGLGRRADADLDRFRAALRSEGFYDAIVDAEIDVDVVPAKVLIRVEEGARYKVTSVAIAGPNEQPLPDGAPAPDALGLAIGSDARAPSVVDAEGRILPRLAEKGYAYARLLDRKLIVDHAKQGMDVTYVVDPGPKVTFGDVSFNGLDEVSQRAARRRLPWREGDAYHPATMEEGRQALADLGVFSSVRLRLADQPTGDQKAPVLVDLAEREMNYVGFGADYGTEDGFGANAYWGDRNLMGNAEKLRVDASVAGISRRGETSASDFDYRLAGTYQQPDFLSRRQSLNLSAEALSERPDAYRRQALVLTGAVERKLGKGLKASLGVTAEQSRIEESLQTTRNTLVGIPAAITWDRSNDLLNPTKGFRLSGAVTPYLAAFGDSNSFTVARVGGSAYFDFKDDGWYVGALRGVYGAVIGGGLLDVPADKRFFAGGGGSIRGYGYQEVGPRDSNGEPLGGVSLLEMSAEMRVKVTEDIAVVPFVDAGNVYTTEYPKLGQGLRYAAGIGGRYHTVIGPIRLDVAVPLNKRDGDKAFQFYISIGQAF</sequence>
<keyword evidence="8" id="KW-1185">Reference proteome</keyword>
<keyword evidence="2" id="KW-1134">Transmembrane beta strand</keyword>
<evidence type="ECO:0000256" key="2">
    <source>
        <dbReference type="ARBA" id="ARBA00022452"/>
    </source>
</evidence>
<evidence type="ECO:0000256" key="3">
    <source>
        <dbReference type="ARBA" id="ARBA00023136"/>
    </source>
</evidence>
<reference evidence="7 8" key="1">
    <citation type="submission" date="2017-12" db="EMBL/GenBank/DDBJ databases">
        <title>Genomes of bacteria within cyanobacterial aggregates.</title>
        <authorList>
            <person name="Cai H."/>
        </authorList>
    </citation>
    <scope>NUCLEOTIDE SEQUENCE [LARGE SCALE GENOMIC DNA]</scope>
    <source>
        <strain evidence="7 8">TH16</strain>
    </source>
</reference>
<evidence type="ECO:0000259" key="5">
    <source>
        <dbReference type="Pfam" id="PF01103"/>
    </source>
</evidence>
<evidence type="ECO:0000313" key="8">
    <source>
        <dbReference type="Proteomes" id="UP000234752"/>
    </source>
</evidence>
<name>A0A2K9NGU7_9PROT</name>
<keyword evidence="2" id="KW-0812">Transmembrane</keyword>
<feature type="chain" id="PRO_5014882010" description="Outer membrane protein assembly factor" evidence="4">
    <location>
        <begin position="25"/>
        <end position="603"/>
    </location>
</feature>
<dbReference type="EMBL" id="CP025611">
    <property type="protein sequence ID" value="AUN31485.1"/>
    <property type="molecule type" value="Genomic_DNA"/>
</dbReference>
<dbReference type="KEGG" id="ncb:C0V82_15485"/>
<gene>
    <name evidence="7" type="ORF">C0V82_15485</name>
</gene>
<organism evidence="7 8">
    <name type="scientific">Niveispirillum cyanobacteriorum</name>
    <dbReference type="NCBI Taxonomy" id="1612173"/>
    <lineage>
        <taxon>Bacteria</taxon>
        <taxon>Pseudomonadati</taxon>
        <taxon>Pseudomonadota</taxon>
        <taxon>Alphaproteobacteria</taxon>
        <taxon>Rhodospirillales</taxon>
        <taxon>Azospirillaceae</taxon>
        <taxon>Niveispirillum</taxon>
    </lineage>
</organism>
<keyword evidence="4" id="KW-0732">Signal</keyword>
<protein>
    <recommendedName>
        <fullName evidence="9">Outer membrane protein assembly factor</fullName>
    </recommendedName>
</protein>
<dbReference type="InterPro" id="IPR000184">
    <property type="entry name" value="Bac_surfAg_D15"/>
</dbReference>
<dbReference type="Pfam" id="PF07244">
    <property type="entry name" value="POTRA"/>
    <property type="match status" value="1"/>
</dbReference>
<dbReference type="Pfam" id="PF01103">
    <property type="entry name" value="Omp85"/>
    <property type="match status" value="1"/>
</dbReference>
<evidence type="ECO:0008006" key="9">
    <source>
        <dbReference type="Google" id="ProtNLM"/>
    </source>
</evidence>
<comment type="subcellular location">
    <subcellularLocation>
        <location evidence="1">Membrane</location>
    </subcellularLocation>
</comment>
<feature type="domain" description="Bacterial surface antigen (D15)" evidence="5">
    <location>
        <begin position="300"/>
        <end position="603"/>
    </location>
</feature>
<dbReference type="PANTHER" id="PTHR12815">
    <property type="entry name" value="SORTING AND ASSEMBLY MACHINERY SAMM50 PROTEIN FAMILY MEMBER"/>
    <property type="match status" value="1"/>
</dbReference>
<dbReference type="GO" id="GO:0019867">
    <property type="term" value="C:outer membrane"/>
    <property type="evidence" value="ECO:0007669"/>
    <property type="project" value="InterPro"/>
</dbReference>
<feature type="signal peptide" evidence="4">
    <location>
        <begin position="1"/>
        <end position="24"/>
    </location>
</feature>